<dbReference type="SMART" id="SM00382">
    <property type="entry name" value="AAA"/>
    <property type="match status" value="1"/>
</dbReference>
<dbReference type="PROSITE" id="PS50893">
    <property type="entry name" value="ABC_TRANSPORTER_2"/>
    <property type="match status" value="1"/>
</dbReference>
<dbReference type="GO" id="GO:0016887">
    <property type="term" value="F:ATP hydrolysis activity"/>
    <property type="evidence" value="ECO:0007669"/>
    <property type="project" value="InterPro"/>
</dbReference>
<dbReference type="InterPro" id="IPR003439">
    <property type="entry name" value="ABC_transporter-like_ATP-bd"/>
</dbReference>
<dbReference type="PANTHER" id="PTHR42788:SF17">
    <property type="entry name" value="ALIPHATIC SULFONATES IMPORT ATP-BINDING PROTEIN SSUB"/>
    <property type="match status" value="1"/>
</dbReference>
<dbReference type="InterPro" id="IPR003593">
    <property type="entry name" value="AAA+_ATPase"/>
</dbReference>
<keyword evidence="2" id="KW-1003">Cell membrane</keyword>
<keyword evidence="3" id="KW-0547">Nucleotide-binding</keyword>
<dbReference type="Pfam" id="PF00005">
    <property type="entry name" value="ABC_tran"/>
    <property type="match status" value="1"/>
</dbReference>
<evidence type="ECO:0000256" key="7">
    <source>
        <dbReference type="SAM" id="MobiDB-lite"/>
    </source>
</evidence>
<keyword evidence="4 9" id="KW-0067">ATP-binding</keyword>
<evidence type="ECO:0000256" key="3">
    <source>
        <dbReference type="ARBA" id="ARBA00022741"/>
    </source>
</evidence>
<comment type="caution">
    <text evidence="9">The sequence shown here is derived from an EMBL/GenBank/DDBJ whole genome shotgun (WGS) entry which is preliminary data.</text>
</comment>
<dbReference type="RefSeq" id="WP_120676504.1">
    <property type="nucleotide sequence ID" value="NZ_RBAL01000003.1"/>
</dbReference>
<feature type="compositionally biased region" description="Low complexity" evidence="7">
    <location>
        <begin position="19"/>
        <end position="28"/>
    </location>
</feature>
<keyword evidence="1" id="KW-0813">Transport</keyword>
<keyword evidence="6" id="KW-0472">Membrane</keyword>
<dbReference type="Gene3D" id="3.40.50.300">
    <property type="entry name" value="P-loop containing nucleotide triphosphate hydrolases"/>
    <property type="match status" value="1"/>
</dbReference>
<dbReference type="Proteomes" id="UP000272474">
    <property type="component" value="Unassembled WGS sequence"/>
</dbReference>
<evidence type="ECO:0000256" key="5">
    <source>
        <dbReference type="ARBA" id="ARBA00022967"/>
    </source>
</evidence>
<dbReference type="AlphaFoldDB" id="A0A3A9ZBN0"/>
<organism evidence="9 10">
    <name type="scientific">Streptomyces hoynatensis</name>
    <dbReference type="NCBI Taxonomy" id="1141874"/>
    <lineage>
        <taxon>Bacteria</taxon>
        <taxon>Bacillati</taxon>
        <taxon>Actinomycetota</taxon>
        <taxon>Actinomycetes</taxon>
        <taxon>Kitasatosporales</taxon>
        <taxon>Streptomycetaceae</taxon>
        <taxon>Streptomyces</taxon>
    </lineage>
</organism>
<feature type="region of interest" description="Disordered" evidence="7">
    <location>
        <begin position="1"/>
        <end position="33"/>
    </location>
</feature>
<keyword evidence="10" id="KW-1185">Reference proteome</keyword>
<dbReference type="InterPro" id="IPR027417">
    <property type="entry name" value="P-loop_NTPase"/>
</dbReference>
<dbReference type="GO" id="GO:0005524">
    <property type="term" value="F:ATP binding"/>
    <property type="evidence" value="ECO:0007669"/>
    <property type="project" value="UniProtKB-KW"/>
</dbReference>
<gene>
    <name evidence="9" type="ORF">D7294_06515</name>
</gene>
<feature type="domain" description="ABC transporter" evidence="8">
    <location>
        <begin position="33"/>
        <end position="247"/>
    </location>
</feature>
<dbReference type="OrthoDB" id="4310860at2"/>
<sequence length="263" mass="28434">MSSQTDQAGPASRSPETGRPPGRAAAPPDSAGVRVRGLRRSFGTRRVLDDLELDIAPGEFVALLGPSGSGKSTLLRAIGGLDPEVEGHIDVPERTAVVFQEHRLLPWERVWRNVTLGLRGGDLRARAVAALDEVGLAERADAWPATLSGGESQRVALARALVRTPRLLLLDEPFGALDALTRLRAQRLVERLWEEHRPSVLLVTHDVEEALLLADRALLLGEGAIAREFAVDIPRPRPLDHPRLLRLRGRLLAGLGVTGGEPS</sequence>
<keyword evidence="5" id="KW-1278">Translocase</keyword>
<proteinExistence type="predicted"/>
<evidence type="ECO:0000313" key="10">
    <source>
        <dbReference type="Proteomes" id="UP000272474"/>
    </source>
</evidence>
<accession>A0A3A9ZBN0</accession>
<protein>
    <submittedName>
        <fullName evidence="9">ABC transporter ATP-binding protein</fullName>
    </submittedName>
</protein>
<evidence type="ECO:0000256" key="6">
    <source>
        <dbReference type="ARBA" id="ARBA00023136"/>
    </source>
</evidence>
<evidence type="ECO:0000256" key="1">
    <source>
        <dbReference type="ARBA" id="ARBA00022448"/>
    </source>
</evidence>
<evidence type="ECO:0000256" key="4">
    <source>
        <dbReference type="ARBA" id="ARBA00022840"/>
    </source>
</evidence>
<dbReference type="PANTHER" id="PTHR42788">
    <property type="entry name" value="TAURINE IMPORT ATP-BINDING PROTEIN-RELATED"/>
    <property type="match status" value="1"/>
</dbReference>
<evidence type="ECO:0000259" key="8">
    <source>
        <dbReference type="PROSITE" id="PS50893"/>
    </source>
</evidence>
<dbReference type="InterPro" id="IPR017871">
    <property type="entry name" value="ABC_transporter-like_CS"/>
</dbReference>
<dbReference type="EMBL" id="RBAL01000003">
    <property type="protein sequence ID" value="RKN44776.1"/>
    <property type="molecule type" value="Genomic_DNA"/>
</dbReference>
<dbReference type="PROSITE" id="PS00211">
    <property type="entry name" value="ABC_TRANSPORTER_1"/>
    <property type="match status" value="1"/>
</dbReference>
<dbReference type="InterPro" id="IPR050166">
    <property type="entry name" value="ABC_transporter_ATP-bind"/>
</dbReference>
<dbReference type="SUPFAM" id="SSF52540">
    <property type="entry name" value="P-loop containing nucleoside triphosphate hydrolases"/>
    <property type="match status" value="1"/>
</dbReference>
<name>A0A3A9ZBN0_9ACTN</name>
<evidence type="ECO:0000313" key="9">
    <source>
        <dbReference type="EMBL" id="RKN44776.1"/>
    </source>
</evidence>
<reference evidence="9 10" key="1">
    <citation type="journal article" date="2014" name="Int. J. Syst. Evol. Microbiol.">
        <title>Streptomyces hoynatensis sp. nov., isolated from deep marine sediment.</title>
        <authorList>
            <person name="Veyisoglu A."/>
            <person name="Sahin N."/>
        </authorList>
    </citation>
    <scope>NUCLEOTIDE SEQUENCE [LARGE SCALE GENOMIC DNA]</scope>
    <source>
        <strain evidence="9 10">KCTC 29097</strain>
    </source>
</reference>
<evidence type="ECO:0000256" key="2">
    <source>
        <dbReference type="ARBA" id="ARBA00022475"/>
    </source>
</evidence>